<feature type="coiled-coil region" evidence="1">
    <location>
        <begin position="36"/>
        <end position="63"/>
    </location>
</feature>
<keyword evidence="3" id="KW-1185">Reference proteome</keyword>
<keyword evidence="1" id="KW-0175">Coiled coil</keyword>
<reference evidence="2" key="1">
    <citation type="journal article" date="2014" name="Int. J. Syst. Evol. Microbiol.">
        <title>Complete genome sequence of Corynebacterium casei LMG S-19264T (=DSM 44701T), isolated from a smear-ripened cheese.</title>
        <authorList>
            <consortium name="US DOE Joint Genome Institute (JGI-PGF)"/>
            <person name="Walter F."/>
            <person name="Albersmeier A."/>
            <person name="Kalinowski J."/>
            <person name="Ruckert C."/>
        </authorList>
    </citation>
    <scope>NUCLEOTIDE SEQUENCE</scope>
    <source>
        <strain evidence="2">CGMCC 1.12785</strain>
    </source>
</reference>
<dbReference type="AlphaFoldDB" id="A0A8J2TX45"/>
<evidence type="ECO:0000256" key="1">
    <source>
        <dbReference type="SAM" id="Coils"/>
    </source>
</evidence>
<accession>A0A8J2TX45</accession>
<evidence type="ECO:0000313" key="2">
    <source>
        <dbReference type="EMBL" id="GGA10844.1"/>
    </source>
</evidence>
<reference evidence="2" key="2">
    <citation type="submission" date="2020-09" db="EMBL/GenBank/DDBJ databases">
        <authorList>
            <person name="Sun Q."/>
            <person name="Zhou Y."/>
        </authorList>
    </citation>
    <scope>NUCLEOTIDE SEQUENCE</scope>
    <source>
        <strain evidence="2">CGMCC 1.12785</strain>
    </source>
</reference>
<dbReference type="EMBL" id="BMFY01000004">
    <property type="protein sequence ID" value="GGA10844.1"/>
    <property type="molecule type" value="Genomic_DNA"/>
</dbReference>
<proteinExistence type="predicted"/>
<dbReference type="RefSeq" id="WP_188550030.1">
    <property type="nucleotide sequence ID" value="NZ_BMFY01000004.1"/>
</dbReference>
<sequence>MSKGLTPVQVLRDKLAWWQDCLADRAERLTVKEVELEGARESRDEALRQVQAYREAIEKLEKDDE</sequence>
<evidence type="ECO:0000313" key="3">
    <source>
        <dbReference type="Proteomes" id="UP000616114"/>
    </source>
</evidence>
<protein>
    <submittedName>
        <fullName evidence="2">Uncharacterized protein</fullName>
    </submittedName>
</protein>
<organism evidence="2 3">
    <name type="scientific">Sediminivirga luteola</name>
    <dbReference type="NCBI Taxonomy" id="1774748"/>
    <lineage>
        <taxon>Bacteria</taxon>
        <taxon>Bacillati</taxon>
        <taxon>Actinomycetota</taxon>
        <taxon>Actinomycetes</taxon>
        <taxon>Micrococcales</taxon>
        <taxon>Brevibacteriaceae</taxon>
        <taxon>Sediminivirga</taxon>
    </lineage>
</organism>
<gene>
    <name evidence="2" type="ORF">GCM10011333_12080</name>
</gene>
<dbReference type="Proteomes" id="UP000616114">
    <property type="component" value="Unassembled WGS sequence"/>
</dbReference>
<name>A0A8J2TX45_9MICO</name>
<comment type="caution">
    <text evidence="2">The sequence shown here is derived from an EMBL/GenBank/DDBJ whole genome shotgun (WGS) entry which is preliminary data.</text>
</comment>